<keyword evidence="4" id="KW-1185">Reference proteome</keyword>
<protein>
    <submittedName>
        <fullName evidence="3">Uncharacterized protein</fullName>
    </submittedName>
</protein>
<proteinExistence type="predicted"/>
<keyword evidence="1" id="KW-0175">Coiled coil</keyword>
<dbReference type="EMBL" id="LABY01000173">
    <property type="protein sequence ID" value="KMO32511.1"/>
    <property type="molecule type" value="Genomic_DNA"/>
</dbReference>
<dbReference type="Proteomes" id="UP000035955">
    <property type="component" value="Unassembled WGS sequence"/>
</dbReference>
<evidence type="ECO:0000256" key="1">
    <source>
        <dbReference type="SAM" id="Coils"/>
    </source>
</evidence>
<dbReference type="AlphaFoldDB" id="A0A0J6V152"/>
<dbReference type="OrthoDB" id="8410784at2"/>
<comment type="caution">
    <text evidence="3">The sequence shown here is derived from an EMBL/GenBank/DDBJ whole genome shotgun (WGS) entry which is preliminary data.</text>
</comment>
<evidence type="ECO:0000256" key="2">
    <source>
        <dbReference type="SAM" id="MobiDB-lite"/>
    </source>
</evidence>
<dbReference type="PATRIC" id="fig|298794.3.peg.2216"/>
<name>A0A0J6V152_9HYPH</name>
<accession>A0A0J6V152</accession>
<feature type="region of interest" description="Disordered" evidence="2">
    <location>
        <begin position="120"/>
        <end position="145"/>
    </location>
</feature>
<evidence type="ECO:0000313" key="4">
    <source>
        <dbReference type="Proteomes" id="UP000035955"/>
    </source>
</evidence>
<organism evidence="3 4">
    <name type="scientific">Methylobacterium variabile</name>
    <dbReference type="NCBI Taxonomy" id="298794"/>
    <lineage>
        <taxon>Bacteria</taxon>
        <taxon>Pseudomonadati</taxon>
        <taxon>Pseudomonadota</taxon>
        <taxon>Alphaproteobacteria</taxon>
        <taxon>Hyphomicrobiales</taxon>
        <taxon>Methylobacteriaceae</taxon>
        <taxon>Methylobacterium</taxon>
    </lineage>
</organism>
<evidence type="ECO:0000313" key="3">
    <source>
        <dbReference type="EMBL" id="KMO32511.1"/>
    </source>
</evidence>
<feature type="coiled-coil region" evidence="1">
    <location>
        <begin position="24"/>
        <end position="51"/>
    </location>
</feature>
<sequence length="145" mass="15536">MGRIVPADACSCGASPDPLRAGRIRELEAERDAALRERDEFEQAIMALEAKISSLAPHGSCACSYDRPGDVCMHHSPALAAAQAENARLLIALHDAIRQPMGVTPDSAVEFYSPRMADEAEARRPRWSDRARPAAPVSTATGGEV</sequence>
<dbReference type="RefSeq" id="WP_048446643.1">
    <property type="nucleotide sequence ID" value="NZ_LABY01000173.1"/>
</dbReference>
<reference evidence="3 4" key="1">
    <citation type="submission" date="2015-03" db="EMBL/GenBank/DDBJ databases">
        <title>Genome sequencing of Methylobacterium variabile DSM 16961.</title>
        <authorList>
            <person name="Chaudhry V."/>
            <person name="Patil P.B."/>
        </authorList>
    </citation>
    <scope>NUCLEOTIDE SEQUENCE [LARGE SCALE GENOMIC DNA]</scope>
    <source>
        <strain evidence="3 4">DSM 16961</strain>
    </source>
</reference>
<gene>
    <name evidence="3" type="ORF">VQ02_23490</name>
</gene>
<feature type="compositionally biased region" description="Basic and acidic residues" evidence="2">
    <location>
        <begin position="120"/>
        <end position="132"/>
    </location>
</feature>